<reference evidence="2 3" key="1">
    <citation type="journal article" date="2023" name="Mol. Phylogenet. Evol.">
        <title>Genome-scale phylogeny and comparative genomics of the fungal order Sordariales.</title>
        <authorList>
            <person name="Hensen N."/>
            <person name="Bonometti L."/>
            <person name="Westerberg I."/>
            <person name="Brannstrom I.O."/>
            <person name="Guillou S."/>
            <person name="Cros-Aarteil S."/>
            <person name="Calhoun S."/>
            <person name="Haridas S."/>
            <person name="Kuo A."/>
            <person name="Mondo S."/>
            <person name="Pangilinan J."/>
            <person name="Riley R."/>
            <person name="LaButti K."/>
            <person name="Andreopoulos B."/>
            <person name="Lipzen A."/>
            <person name="Chen C."/>
            <person name="Yan M."/>
            <person name="Daum C."/>
            <person name="Ng V."/>
            <person name="Clum A."/>
            <person name="Steindorff A."/>
            <person name="Ohm R.A."/>
            <person name="Martin F."/>
            <person name="Silar P."/>
            <person name="Natvig D.O."/>
            <person name="Lalanne C."/>
            <person name="Gautier V."/>
            <person name="Ament-Velasquez S.L."/>
            <person name="Kruys A."/>
            <person name="Hutchinson M.I."/>
            <person name="Powell A.J."/>
            <person name="Barry K."/>
            <person name="Miller A.N."/>
            <person name="Grigoriev I.V."/>
            <person name="Debuchy R."/>
            <person name="Gladieux P."/>
            <person name="Hiltunen Thoren M."/>
            <person name="Johannesson H."/>
        </authorList>
    </citation>
    <scope>NUCLEOTIDE SEQUENCE [LARGE SCALE GENOMIC DNA]</scope>
    <source>
        <strain evidence="2 3">FGSC 10403</strain>
    </source>
</reference>
<dbReference type="GO" id="GO:0003677">
    <property type="term" value="F:DNA binding"/>
    <property type="evidence" value="ECO:0007669"/>
    <property type="project" value="InterPro"/>
</dbReference>
<feature type="region of interest" description="Disordered" evidence="1">
    <location>
        <begin position="308"/>
        <end position="334"/>
    </location>
</feature>
<accession>A0AAJ0I5Z2</accession>
<feature type="region of interest" description="Disordered" evidence="1">
    <location>
        <begin position="1"/>
        <end position="24"/>
    </location>
</feature>
<evidence type="ECO:0000313" key="3">
    <source>
        <dbReference type="Proteomes" id="UP001285908"/>
    </source>
</evidence>
<feature type="region of interest" description="Disordered" evidence="1">
    <location>
        <begin position="503"/>
        <end position="796"/>
    </location>
</feature>
<name>A0AAJ0I5Z2_9PEZI</name>
<feature type="compositionally biased region" description="Basic and acidic residues" evidence="1">
    <location>
        <begin position="755"/>
        <end position="765"/>
    </location>
</feature>
<proteinExistence type="predicted"/>
<organism evidence="2 3">
    <name type="scientific">Neurospora hispaniola</name>
    <dbReference type="NCBI Taxonomy" id="588809"/>
    <lineage>
        <taxon>Eukaryota</taxon>
        <taxon>Fungi</taxon>
        <taxon>Dikarya</taxon>
        <taxon>Ascomycota</taxon>
        <taxon>Pezizomycotina</taxon>
        <taxon>Sordariomycetes</taxon>
        <taxon>Sordariomycetidae</taxon>
        <taxon>Sordariales</taxon>
        <taxon>Sordariaceae</taxon>
        <taxon>Neurospora</taxon>
    </lineage>
</organism>
<feature type="compositionally biased region" description="Polar residues" evidence="1">
    <location>
        <begin position="78"/>
        <end position="98"/>
    </location>
</feature>
<feature type="compositionally biased region" description="Basic residues" evidence="1">
    <location>
        <begin position="693"/>
        <end position="702"/>
    </location>
</feature>
<evidence type="ECO:0000313" key="2">
    <source>
        <dbReference type="EMBL" id="KAK3490877.1"/>
    </source>
</evidence>
<dbReference type="AlphaFoldDB" id="A0AAJ0I5Z2"/>
<feature type="compositionally biased region" description="Acidic residues" evidence="1">
    <location>
        <begin position="192"/>
        <end position="201"/>
    </location>
</feature>
<feature type="compositionally biased region" description="Acidic residues" evidence="1">
    <location>
        <begin position="728"/>
        <end position="738"/>
    </location>
</feature>
<keyword evidence="3" id="KW-1185">Reference proteome</keyword>
<feature type="compositionally biased region" description="Low complexity" evidence="1">
    <location>
        <begin position="216"/>
        <end position="225"/>
    </location>
</feature>
<feature type="compositionally biased region" description="Polar residues" evidence="1">
    <location>
        <begin position="440"/>
        <end position="454"/>
    </location>
</feature>
<protein>
    <recommendedName>
        <fullName evidence="4">AT hook domain-containing protein</fullName>
    </recommendedName>
</protein>
<dbReference type="Proteomes" id="UP001285908">
    <property type="component" value="Unassembled WGS sequence"/>
</dbReference>
<dbReference type="InterPro" id="IPR017956">
    <property type="entry name" value="AT_hook_DNA-bd_motif"/>
</dbReference>
<feature type="compositionally biased region" description="Basic residues" evidence="1">
    <location>
        <begin position="510"/>
        <end position="519"/>
    </location>
</feature>
<feature type="compositionally biased region" description="Polar residues" evidence="1">
    <location>
        <begin position="250"/>
        <end position="276"/>
    </location>
</feature>
<dbReference type="PRINTS" id="PR00929">
    <property type="entry name" value="ATHOOK"/>
</dbReference>
<feature type="region of interest" description="Disordered" evidence="1">
    <location>
        <begin position="78"/>
        <end position="276"/>
    </location>
</feature>
<dbReference type="SMART" id="SM00384">
    <property type="entry name" value="AT_hook"/>
    <property type="match status" value="3"/>
</dbReference>
<feature type="region of interest" description="Disordered" evidence="1">
    <location>
        <begin position="416"/>
        <end position="483"/>
    </location>
</feature>
<evidence type="ECO:0000256" key="1">
    <source>
        <dbReference type="SAM" id="MobiDB-lite"/>
    </source>
</evidence>
<feature type="compositionally biased region" description="Acidic residues" evidence="1">
    <location>
        <begin position="655"/>
        <end position="674"/>
    </location>
</feature>
<feature type="compositionally biased region" description="Polar residues" evidence="1">
    <location>
        <begin position="141"/>
        <end position="158"/>
    </location>
</feature>
<comment type="caution">
    <text evidence="2">The sequence shown here is derived from an EMBL/GenBank/DDBJ whole genome shotgun (WGS) entry which is preliminary data.</text>
</comment>
<dbReference type="RefSeq" id="XP_062692060.1">
    <property type="nucleotide sequence ID" value="XM_062839757.1"/>
</dbReference>
<gene>
    <name evidence="2" type="ORF">B0T23DRAFT_421244</name>
</gene>
<feature type="compositionally biased region" description="Low complexity" evidence="1">
    <location>
        <begin position="682"/>
        <end position="692"/>
    </location>
</feature>
<feature type="compositionally biased region" description="Acidic residues" evidence="1">
    <location>
        <begin position="9"/>
        <end position="24"/>
    </location>
</feature>
<evidence type="ECO:0008006" key="4">
    <source>
        <dbReference type="Google" id="ProtNLM"/>
    </source>
</evidence>
<feature type="compositionally biased region" description="Basic and acidic residues" evidence="1">
    <location>
        <begin position="644"/>
        <end position="654"/>
    </location>
</feature>
<dbReference type="EMBL" id="JAULSX010000005">
    <property type="protein sequence ID" value="KAK3490877.1"/>
    <property type="molecule type" value="Genomic_DNA"/>
</dbReference>
<dbReference type="GeneID" id="87877379"/>
<sequence length="836" mass="90347">MAPMREIAASDDEGSDFDHIDNDDDDAIQDATVQHNEAQEGHQSLHDGSNVSTDLSFFQRVYDEQKAVASAGTYIGTNVTTQGHHQPASKSDQSSSITDPVPASRRPLKRKIGDNIVDLTELTQVTTPRKSGDGKEKTNGGVATSGTLQESGSVQQAVRTYGKRKQAERTQPSPETKDEISRQSIVRIDPYEFPDDGDDDYTIPSIPKKKTKATAKRASPTSASSLPVTHPNATPDRDDISFIPLPPSENAPSSVAQIRSYQKPISSEENVPTSSLSATAPQRLYIAPSALTASQKEEYRIVSLSTQGTQDNLATQDDLAPQDNIPPESSLPAVPPSDPYPHQMFGDGLLYTGAGTAYKSSGMTTVVPSNLSDFIRRGNGDGALDAAAAAAMTLTSGLGSGSLEMGTPARVRTTFSASSPDIIGGASPGTRRSGRKRKASQFSEQDATENSPLMRSQLAEVREMSAEENADFAPGATDTPQASEVLGNDQLQNGQITEQHTHATLPSSTVRKKRGRKKKEAVQMVTEEDAVLDNSFEATEYEQQEKVPAAAPEPTKLEQPPPKRRRGRPRKSDVAATQMPTKQPTPAPEPDEGDELASPAPPTGRKRGVVSNTNTRNRKASAPIIIDDSESDGNLSDPPEELSEADKEAEKDSIEAEPEIPPSDEDENEDEEEELPRKRGRPVATAAAAAAPRKGKRGRPPKNKVLQEVSASSARKNSRSKSKLQAEPDSDDQDQDQDQDLKKDLEEQEEAGAVTEKESNKDNRGETTPIPDAKPPRSPETPTEEVDEVKNKDVKKEKELIKPTSFLSTQGRVKYRVGLSKRSRVASLLKVVPRKQ</sequence>